<protein>
    <submittedName>
        <fullName evidence="3">Glycosyltransferase family 4 protein</fullName>
        <ecNumber evidence="3">2.4.-.-</ecNumber>
    </submittedName>
</protein>
<keyword evidence="3" id="KW-0808">Transferase</keyword>
<evidence type="ECO:0000313" key="3">
    <source>
        <dbReference type="EMBL" id="MFC6890254.1"/>
    </source>
</evidence>
<evidence type="ECO:0000259" key="2">
    <source>
        <dbReference type="Pfam" id="PF00534"/>
    </source>
</evidence>
<dbReference type="PANTHER" id="PTHR45947:SF3">
    <property type="entry name" value="SULFOQUINOVOSYL TRANSFERASE SQD2"/>
    <property type="match status" value="1"/>
</dbReference>
<evidence type="ECO:0000256" key="1">
    <source>
        <dbReference type="SAM" id="Phobius"/>
    </source>
</evidence>
<keyword evidence="1" id="KW-0472">Membrane</keyword>
<proteinExistence type="predicted"/>
<dbReference type="AlphaFoldDB" id="A0ABD5UR91"/>
<organism evidence="3 4">
    <name type="scientific">Halorubrum trueperi</name>
    <dbReference type="NCBI Taxonomy" id="2004704"/>
    <lineage>
        <taxon>Archaea</taxon>
        <taxon>Methanobacteriati</taxon>
        <taxon>Methanobacteriota</taxon>
        <taxon>Stenosarchaea group</taxon>
        <taxon>Halobacteria</taxon>
        <taxon>Halobacteriales</taxon>
        <taxon>Haloferacaceae</taxon>
        <taxon>Halorubrum</taxon>
    </lineage>
</organism>
<evidence type="ECO:0000313" key="4">
    <source>
        <dbReference type="Proteomes" id="UP001596333"/>
    </source>
</evidence>
<dbReference type="SUPFAM" id="SSF53756">
    <property type="entry name" value="UDP-Glycosyltransferase/glycogen phosphorylase"/>
    <property type="match status" value="1"/>
</dbReference>
<dbReference type="PANTHER" id="PTHR45947">
    <property type="entry name" value="SULFOQUINOVOSYL TRANSFERASE SQD2"/>
    <property type="match status" value="1"/>
</dbReference>
<sequence length="376" mass="41808">MTDRGVCVVTHPLSAAGENATRTLLDILSELGPVSLVTADLPDNSSIWDDREVVELTHKGTGHSVPIAAFRFILNQIRMCAAIRQRPEKTILFFGATAYLLPILFARVIGRRVIVEPRGDVPLTLQLNWEQQMPKFLAQLLAGSVRLLERGGFSAAHTVVTYTPNMARELGLDPGSSNVYPHGARYVDTEKFHPDTPFQERDAVVGFVGRLDEEKGIRELAAVAKRLRDGMTFRFVGDGPLSDWLQSELAAEIEAGTVELTGWVPHDDIPAELSRMRLLVMPSQPTEGLPTTILEAMACGTPVYATPVSGIPDVVLENETGFEMTERSHKKIVQQIESILCREDLTDMSHGCRRWIEQEYSFEAAVERYRRLLESS</sequence>
<reference evidence="3 4" key="1">
    <citation type="journal article" date="2019" name="Int. J. Syst. Evol. Microbiol.">
        <title>The Global Catalogue of Microorganisms (GCM) 10K type strain sequencing project: providing services to taxonomists for standard genome sequencing and annotation.</title>
        <authorList>
            <consortium name="The Broad Institute Genomics Platform"/>
            <consortium name="The Broad Institute Genome Sequencing Center for Infectious Disease"/>
            <person name="Wu L."/>
            <person name="Ma J."/>
        </authorList>
    </citation>
    <scope>NUCLEOTIDE SEQUENCE [LARGE SCALE GENOMIC DNA]</scope>
    <source>
        <strain evidence="3 4">Y73</strain>
    </source>
</reference>
<dbReference type="InterPro" id="IPR050194">
    <property type="entry name" value="Glycosyltransferase_grp1"/>
</dbReference>
<feature type="domain" description="Glycosyl transferase family 1" evidence="2">
    <location>
        <begin position="189"/>
        <end position="343"/>
    </location>
</feature>
<keyword evidence="1" id="KW-1133">Transmembrane helix</keyword>
<keyword evidence="3" id="KW-0328">Glycosyltransferase</keyword>
<comment type="caution">
    <text evidence="3">The sequence shown here is derived from an EMBL/GenBank/DDBJ whole genome shotgun (WGS) entry which is preliminary data.</text>
</comment>
<gene>
    <name evidence="3" type="ORF">ACFQEY_14740</name>
</gene>
<keyword evidence="1" id="KW-0812">Transmembrane</keyword>
<dbReference type="EC" id="2.4.-.-" evidence="3"/>
<dbReference type="EMBL" id="JBHSXI010000020">
    <property type="protein sequence ID" value="MFC6890254.1"/>
    <property type="molecule type" value="Genomic_DNA"/>
</dbReference>
<dbReference type="CDD" id="cd03801">
    <property type="entry name" value="GT4_PimA-like"/>
    <property type="match status" value="1"/>
</dbReference>
<dbReference type="RefSeq" id="WP_379769957.1">
    <property type="nucleotide sequence ID" value="NZ_JBHSXI010000020.1"/>
</dbReference>
<dbReference type="Proteomes" id="UP001596333">
    <property type="component" value="Unassembled WGS sequence"/>
</dbReference>
<accession>A0ABD5UR91</accession>
<feature type="transmembrane region" description="Helical" evidence="1">
    <location>
        <begin position="91"/>
        <end position="110"/>
    </location>
</feature>
<name>A0ABD5UR91_9EURY</name>
<keyword evidence="4" id="KW-1185">Reference proteome</keyword>
<dbReference type="GO" id="GO:0016757">
    <property type="term" value="F:glycosyltransferase activity"/>
    <property type="evidence" value="ECO:0007669"/>
    <property type="project" value="UniProtKB-KW"/>
</dbReference>
<dbReference type="Pfam" id="PF00534">
    <property type="entry name" value="Glycos_transf_1"/>
    <property type="match status" value="1"/>
</dbReference>
<dbReference type="InterPro" id="IPR001296">
    <property type="entry name" value="Glyco_trans_1"/>
</dbReference>
<dbReference type="Gene3D" id="3.40.50.2000">
    <property type="entry name" value="Glycogen Phosphorylase B"/>
    <property type="match status" value="2"/>
</dbReference>